<keyword evidence="3" id="KW-1185">Reference proteome</keyword>
<dbReference type="EMBL" id="VSRR010125196">
    <property type="protein sequence ID" value="MPD00974.1"/>
    <property type="molecule type" value="Genomic_DNA"/>
</dbReference>
<organism evidence="2 3">
    <name type="scientific">Portunus trituberculatus</name>
    <name type="common">Swimming crab</name>
    <name type="synonym">Neptunus trituberculatus</name>
    <dbReference type="NCBI Taxonomy" id="210409"/>
    <lineage>
        <taxon>Eukaryota</taxon>
        <taxon>Metazoa</taxon>
        <taxon>Ecdysozoa</taxon>
        <taxon>Arthropoda</taxon>
        <taxon>Crustacea</taxon>
        <taxon>Multicrustacea</taxon>
        <taxon>Malacostraca</taxon>
        <taxon>Eumalacostraca</taxon>
        <taxon>Eucarida</taxon>
        <taxon>Decapoda</taxon>
        <taxon>Pleocyemata</taxon>
        <taxon>Brachyura</taxon>
        <taxon>Eubrachyura</taxon>
        <taxon>Portunoidea</taxon>
        <taxon>Portunidae</taxon>
        <taxon>Portuninae</taxon>
        <taxon>Portunus</taxon>
    </lineage>
</organism>
<dbReference type="Proteomes" id="UP000324222">
    <property type="component" value="Unassembled WGS sequence"/>
</dbReference>
<dbReference type="AlphaFoldDB" id="A0A5B7K2W6"/>
<proteinExistence type="predicted"/>
<reference evidence="2 3" key="1">
    <citation type="submission" date="2019-05" db="EMBL/GenBank/DDBJ databases">
        <title>Another draft genome of Portunus trituberculatus and its Hox gene families provides insights of decapod evolution.</title>
        <authorList>
            <person name="Jeong J.-H."/>
            <person name="Song I."/>
            <person name="Kim S."/>
            <person name="Choi T."/>
            <person name="Kim D."/>
            <person name="Ryu S."/>
            <person name="Kim W."/>
        </authorList>
    </citation>
    <scope>NUCLEOTIDE SEQUENCE [LARGE SCALE GENOMIC DNA]</scope>
    <source>
        <tissue evidence="2">Muscle</tissue>
    </source>
</reference>
<protein>
    <submittedName>
        <fullName evidence="2">Uncharacterized protein</fullName>
    </submittedName>
</protein>
<evidence type="ECO:0000313" key="3">
    <source>
        <dbReference type="Proteomes" id="UP000324222"/>
    </source>
</evidence>
<comment type="caution">
    <text evidence="2">The sequence shown here is derived from an EMBL/GenBank/DDBJ whole genome shotgun (WGS) entry which is preliminary data.</text>
</comment>
<evidence type="ECO:0000256" key="1">
    <source>
        <dbReference type="SAM" id="MobiDB-lite"/>
    </source>
</evidence>
<evidence type="ECO:0000313" key="2">
    <source>
        <dbReference type="EMBL" id="MPD00974.1"/>
    </source>
</evidence>
<accession>A0A5B7K2W6</accession>
<sequence length="65" mass="7105">MYAGNSTGTLEGRIPEEGENITIPKDLDHPLTSPNVLLLLPVLMQTSPNLQRNLRSIPRESPDGP</sequence>
<feature type="region of interest" description="Disordered" evidence="1">
    <location>
        <begin position="1"/>
        <end position="30"/>
    </location>
</feature>
<name>A0A5B7K2W6_PORTR</name>
<gene>
    <name evidence="2" type="ORF">E2C01_096482</name>
</gene>